<evidence type="ECO:0000313" key="2">
    <source>
        <dbReference type="Proteomes" id="UP000279259"/>
    </source>
</evidence>
<dbReference type="OrthoDB" id="2582079at2759"/>
<organism evidence="1 2">
    <name type="scientific">Saitozyma podzolica</name>
    <dbReference type="NCBI Taxonomy" id="1890683"/>
    <lineage>
        <taxon>Eukaryota</taxon>
        <taxon>Fungi</taxon>
        <taxon>Dikarya</taxon>
        <taxon>Basidiomycota</taxon>
        <taxon>Agaricomycotina</taxon>
        <taxon>Tremellomycetes</taxon>
        <taxon>Tremellales</taxon>
        <taxon>Trimorphomycetaceae</taxon>
        <taxon>Saitozyma</taxon>
    </lineage>
</organism>
<keyword evidence="2" id="KW-1185">Reference proteome</keyword>
<dbReference type="AlphaFoldDB" id="A0A427YSV5"/>
<comment type="caution">
    <text evidence="1">The sequence shown here is derived from an EMBL/GenBank/DDBJ whole genome shotgun (WGS) entry which is preliminary data.</text>
</comment>
<gene>
    <name evidence="1" type="ORF">EHS25_003962</name>
</gene>
<dbReference type="EMBL" id="RSCD01000002">
    <property type="protein sequence ID" value="RSH94159.1"/>
    <property type="molecule type" value="Genomic_DNA"/>
</dbReference>
<reference evidence="1 2" key="1">
    <citation type="submission" date="2018-11" db="EMBL/GenBank/DDBJ databases">
        <title>Genome sequence of Saitozyma podzolica DSM 27192.</title>
        <authorList>
            <person name="Aliyu H."/>
            <person name="Gorte O."/>
            <person name="Ochsenreither K."/>
        </authorList>
    </citation>
    <scope>NUCLEOTIDE SEQUENCE [LARGE SCALE GENOMIC DNA]</scope>
    <source>
        <strain evidence="1 2">DSM 27192</strain>
    </source>
</reference>
<sequence>MVAPHAYPPTSEAADATLASILTSETLPESTQLTTQHQRCQEIFTGNKEALLGSLTPEQAKAVVESSSKLGRVWLTTIPFQPSLRLTDFDVAAALELRNPAGEREVDCTNCGEADFFAHPEVCLQRKPWHVARHEGAKRIIGPALASTPGTRVITPLGSQATGLANAEDDLTVVSLASKDARATNLPNQDTDPSRLVNKYLDSVAANKVRHRPTSNLWWSYLKVSTVRKQTA</sequence>
<dbReference type="Proteomes" id="UP000279259">
    <property type="component" value="Unassembled WGS sequence"/>
</dbReference>
<proteinExistence type="predicted"/>
<evidence type="ECO:0000313" key="1">
    <source>
        <dbReference type="EMBL" id="RSH94159.1"/>
    </source>
</evidence>
<protein>
    <submittedName>
        <fullName evidence="1">Uncharacterized protein</fullName>
    </submittedName>
</protein>
<name>A0A427YSV5_9TREE</name>
<dbReference type="STRING" id="1890683.A0A427YSV5"/>
<accession>A0A427YSV5</accession>